<dbReference type="Pfam" id="PF03972">
    <property type="entry name" value="MmgE_PrpD_N"/>
    <property type="match status" value="1"/>
</dbReference>
<dbReference type="PANTHER" id="PTHR16943">
    <property type="entry name" value="2-METHYLCITRATE DEHYDRATASE-RELATED"/>
    <property type="match status" value="1"/>
</dbReference>
<dbReference type="Gene3D" id="3.30.1330.120">
    <property type="entry name" value="2-methylcitrate dehydratase PrpD"/>
    <property type="match status" value="1"/>
</dbReference>
<evidence type="ECO:0000259" key="3">
    <source>
        <dbReference type="Pfam" id="PF19305"/>
    </source>
</evidence>
<name>A0ABQ6LJI8_9RHOB</name>
<evidence type="ECO:0000313" key="5">
    <source>
        <dbReference type="Proteomes" id="UP001239909"/>
    </source>
</evidence>
<protein>
    <submittedName>
        <fullName evidence="4">MmgE/PrpD family protein</fullName>
    </submittedName>
</protein>
<dbReference type="Proteomes" id="UP001239909">
    <property type="component" value="Unassembled WGS sequence"/>
</dbReference>
<dbReference type="InterPro" id="IPR045336">
    <property type="entry name" value="MmgE_PrpD_N"/>
</dbReference>
<dbReference type="InterPro" id="IPR005656">
    <property type="entry name" value="MmgE_PrpD"/>
</dbReference>
<dbReference type="InterPro" id="IPR042188">
    <property type="entry name" value="MmgE/PrpD_sf_2"/>
</dbReference>
<feature type="domain" description="MmgE/PrpD C-terminal" evidence="3">
    <location>
        <begin position="274"/>
        <end position="426"/>
    </location>
</feature>
<dbReference type="PANTHER" id="PTHR16943:SF8">
    <property type="entry name" value="2-METHYLCITRATE DEHYDRATASE"/>
    <property type="match status" value="1"/>
</dbReference>
<accession>A0ABQ6LJI8</accession>
<comment type="caution">
    <text evidence="4">The sequence shown here is derived from an EMBL/GenBank/DDBJ whole genome shotgun (WGS) entry which is preliminary data.</text>
</comment>
<proteinExistence type="inferred from homology"/>
<evidence type="ECO:0000259" key="2">
    <source>
        <dbReference type="Pfam" id="PF03972"/>
    </source>
</evidence>
<gene>
    <name evidence="4" type="ORF">LNKW23_00460</name>
</gene>
<evidence type="ECO:0000313" key="4">
    <source>
        <dbReference type="EMBL" id="GMG80834.1"/>
    </source>
</evidence>
<evidence type="ECO:0000256" key="1">
    <source>
        <dbReference type="ARBA" id="ARBA00006174"/>
    </source>
</evidence>
<organism evidence="4 5">
    <name type="scientific">Paralimibaculum aggregatum</name>
    <dbReference type="NCBI Taxonomy" id="3036245"/>
    <lineage>
        <taxon>Bacteria</taxon>
        <taxon>Pseudomonadati</taxon>
        <taxon>Pseudomonadota</taxon>
        <taxon>Alphaproteobacteria</taxon>
        <taxon>Rhodobacterales</taxon>
        <taxon>Paracoccaceae</taxon>
        <taxon>Paralimibaculum</taxon>
    </lineage>
</organism>
<comment type="similarity">
    <text evidence="1">Belongs to the PrpD family.</text>
</comment>
<dbReference type="EMBL" id="BSYI01000001">
    <property type="protein sequence ID" value="GMG80834.1"/>
    <property type="molecule type" value="Genomic_DNA"/>
</dbReference>
<dbReference type="SUPFAM" id="SSF103378">
    <property type="entry name" value="2-methylcitrate dehydratase PrpD"/>
    <property type="match status" value="1"/>
</dbReference>
<dbReference type="InterPro" id="IPR036148">
    <property type="entry name" value="MmgE/PrpD_sf"/>
</dbReference>
<dbReference type="RefSeq" id="WP_285669462.1">
    <property type="nucleotide sequence ID" value="NZ_BSYI01000001.1"/>
</dbReference>
<dbReference type="InterPro" id="IPR042183">
    <property type="entry name" value="MmgE/PrpD_sf_1"/>
</dbReference>
<dbReference type="Gene3D" id="1.10.4100.10">
    <property type="entry name" value="2-methylcitrate dehydratase PrpD"/>
    <property type="match status" value="1"/>
</dbReference>
<keyword evidence="5" id="KW-1185">Reference proteome</keyword>
<dbReference type="Pfam" id="PF19305">
    <property type="entry name" value="MmgE_PrpD_C"/>
    <property type="match status" value="1"/>
</dbReference>
<dbReference type="InterPro" id="IPR045337">
    <property type="entry name" value="MmgE_PrpD_C"/>
</dbReference>
<reference evidence="4 5" key="1">
    <citation type="submission" date="2023-04" db="EMBL/GenBank/DDBJ databases">
        <title>Marinoamorphus aggregata gen. nov., sp. Nov., isolate from tissue of brittle star Ophioplocus japonicus.</title>
        <authorList>
            <person name="Kawano K."/>
            <person name="Sawayama S."/>
            <person name="Nakagawa S."/>
        </authorList>
    </citation>
    <scope>NUCLEOTIDE SEQUENCE [LARGE SCALE GENOMIC DNA]</scope>
    <source>
        <strain evidence="4 5">NKW23</strain>
    </source>
</reference>
<feature type="domain" description="MmgE/PrpD N-terminal" evidence="2">
    <location>
        <begin position="26"/>
        <end position="249"/>
    </location>
</feature>
<sequence>MLKPNVQNFAETFAAWAARPDLGIGAAIREEARVTLVDTLACTVIGTPERQALAAMEAMAFGLSAGSVQPTGGGAMLSLHGAALVNGVRTHAIDFDDYELSGSSHASAPILGALFALAQKVPMTVDRICEAWLVGYETVIWMGKALGYGHYDIGWHSTSTLGPIGTAAACARALGLSPFQMANAMALAASSSAGLKMQFGFDAKAIHAGLAAESGLRAALLARGNATGNCNLWDSDFGFARVYGTAESIGFSAMMQEMELGRAVELFPVVRKLWPSCAYTHRPIHGAEALHRRLAPGDEIASIRVRMPEPFHRVAGFGVPTNDAEARFSVRYCVVTGLTTGHVVPEDFRPARFSDPERQRMTAAVELDLYRLPKGDPGDIGPSTPETITVTLADGRVLEQVTSDVPGGVAMPMTRAQLLRKVADCGCSAALAERFLEADGAAPLDEIGILAQHHPAA</sequence>